<accession>A0ABV4K0P5</accession>
<comment type="caution">
    <text evidence="2">The sequence shown here is derived from an EMBL/GenBank/DDBJ whole genome shotgun (WGS) entry which is preliminary data.</text>
</comment>
<dbReference type="PANTHER" id="PTHR34203">
    <property type="entry name" value="METHYLTRANSFERASE, FKBM FAMILY PROTEIN"/>
    <property type="match status" value="1"/>
</dbReference>
<evidence type="ECO:0000313" key="3">
    <source>
        <dbReference type="Proteomes" id="UP001568698"/>
    </source>
</evidence>
<evidence type="ECO:0000259" key="1">
    <source>
        <dbReference type="Pfam" id="PF05050"/>
    </source>
</evidence>
<dbReference type="Proteomes" id="UP001568698">
    <property type="component" value="Unassembled WGS sequence"/>
</dbReference>
<sequence>MATLYSEEECRQEFYRLRERFESFPRFTPVEIRFLDFTFNVPDALSFVYQFRDIFWYEVYRFDRESAPAGAVLDCGANVGLSALWFGINYPGFPLVAYEPDPRIGRFLSENIAANLGADTRSHVEVRHEAVMDASGPALFHSDGADGGRVVVGGARGGAETLIEVSTVRLRDELLARGPVSLLKLDVEGAEEALAVDCSDALAQAANIFIEYHSFKGRPQGLEAILAVLRGAGFRYYVENIRKRRHPFLYDNPAETMDLQLNIYARKRAGGR</sequence>
<dbReference type="NCBIfam" id="TIGR01444">
    <property type="entry name" value="fkbM_fam"/>
    <property type="match status" value="1"/>
</dbReference>
<dbReference type="EMBL" id="JBGLYH010000014">
    <property type="protein sequence ID" value="MEZ7196516.1"/>
    <property type="molecule type" value="Genomic_DNA"/>
</dbReference>
<dbReference type="InterPro" id="IPR006342">
    <property type="entry name" value="FkbM_mtfrase"/>
</dbReference>
<gene>
    <name evidence="2" type="ORF">AB6M95_07130</name>
</gene>
<dbReference type="InterPro" id="IPR052514">
    <property type="entry name" value="SAM-dependent_MTase"/>
</dbReference>
<protein>
    <submittedName>
        <fullName evidence="2">FkbM family methyltransferase</fullName>
    </submittedName>
</protein>
<dbReference type="Pfam" id="PF05050">
    <property type="entry name" value="Methyltransf_21"/>
    <property type="match status" value="1"/>
</dbReference>
<proteinExistence type="predicted"/>
<name>A0ABV4K0P5_9BACT</name>
<keyword evidence="2" id="KW-0489">Methyltransferase</keyword>
<dbReference type="GO" id="GO:0008168">
    <property type="term" value="F:methyltransferase activity"/>
    <property type="evidence" value="ECO:0007669"/>
    <property type="project" value="UniProtKB-KW"/>
</dbReference>
<dbReference type="GO" id="GO:0032259">
    <property type="term" value="P:methylation"/>
    <property type="evidence" value="ECO:0007669"/>
    <property type="project" value="UniProtKB-KW"/>
</dbReference>
<dbReference type="PANTHER" id="PTHR34203:SF15">
    <property type="entry name" value="SLL1173 PROTEIN"/>
    <property type="match status" value="1"/>
</dbReference>
<keyword evidence="3" id="KW-1185">Reference proteome</keyword>
<dbReference type="InterPro" id="IPR029063">
    <property type="entry name" value="SAM-dependent_MTases_sf"/>
</dbReference>
<dbReference type="SUPFAM" id="SSF53335">
    <property type="entry name" value="S-adenosyl-L-methionine-dependent methyltransferases"/>
    <property type="match status" value="1"/>
</dbReference>
<dbReference type="RefSeq" id="WP_371386051.1">
    <property type="nucleotide sequence ID" value="NZ_JBGLYH010000014.1"/>
</dbReference>
<reference evidence="2 3" key="1">
    <citation type="submission" date="2024-08" db="EMBL/GenBank/DDBJ databases">
        <title>Sulfate-reducing bacteria isolated from formation water of the oil field in Kazakhstan and description of Pseudodesulfovibrio sp.</title>
        <authorList>
            <person name="Bidzhieva S.K."/>
            <person name="Tourova T.P."/>
            <person name="Grouzdev D.S."/>
            <person name="Beletsky A.V."/>
            <person name="Sokolova D.S."/>
            <person name="Samigullina S.R."/>
            <person name="Poltaraus A.B."/>
            <person name="Avtukh A.N."/>
            <person name="Tereshina V.M."/>
            <person name="Zhaparov N.S."/>
            <person name="Mardanov A.V."/>
            <person name="Nazina T.N."/>
        </authorList>
    </citation>
    <scope>NUCLEOTIDE SEQUENCE [LARGE SCALE GENOMIC DNA]</scope>
    <source>
        <strain evidence="2 3">9FUS</strain>
    </source>
</reference>
<organism evidence="2 3">
    <name type="scientific">Pseudodesulfovibrio karagichevae</name>
    <dbReference type="NCBI Taxonomy" id="3239305"/>
    <lineage>
        <taxon>Bacteria</taxon>
        <taxon>Pseudomonadati</taxon>
        <taxon>Thermodesulfobacteriota</taxon>
        <taxon>Desulfovibrionia</taxon>
        <taxon>Desulfovibrionales</taxon>
        <taxon>Desulfovibrionaceae</taxon>
    </lineage>
</organism>
<keyword evidence="2" id="KW-0808">Transferase</keyword>
<dbReference type="Gene3D" id="3.40.50.150">
    <property type="entry name" value="Vaccinia Virus protein VP39"/>
    <property type="match status" value="1"/>
</dbReference>
<evidence type="ECO:0000313" key="2">
    <source>
        <dbReference type="EMBL" id="MEZ7196516.1"/>
    </source>
</evidence>
<feature type="domain" description="Methyltransferase FkbM" evidence="1">
    <location>
        <begin position="74"/>
        <end position="236"/>
    </location>
</feature>